<dbReference type="Gene3D" id="1.20.1260.10">
    <property type="match status" value="1"/>
</dbReference>
<keyword evidence="3" id="KW-1185">Reference proteome</keyword>
<dbReference type="PANTHER" id="PTHR38593:SF1">
    <property type="entry name" value="BLR2558 PROTEIN"/>
    <property type="match status" value="1"/>
</dbReference>
<sequence length="167" mass="17138">MITTVIAAGLAVASALGIAGSPNDVSPADRGFIAMVGQGGLFEVMAGQAAADQGGSQDIRDQGVTEAHDHLLVGDKLTSIAADAGIRTGDRLNTQFQKELTGLKALSGPAFDAAYLSDMKAIHAKDGAAFAKEAESSSNPKLKAFAAETHRIVERHIGELNAVGPEK</sequence>
<dbReference type="PANTHER" id="PTHR38593">
    <property type="entry name" value="BLR2558 PROTEIN"/>
    <property type="match status" value="1"/>
</dbReference>
<protein>
    <submittedName>
        <fullName evidence="2">DUF4142 domain-containing protein</fullName>
    </submittedName>
</protein>
<dbReference type="InterPro" id="IPR025419">
    <property type="entry name" value="DUF4142"/>
</dbReference>
<evidence type="ECO:0000313" key="3">
    <source>
        <dbReference type="Proteomes" id="UP001296706"/>
    </source>
</evidence>
<reference evidence="2 3" key="1">
    <citation type="submission" date="2020-04" db="EMBL/GenBank/DDBJ databases">
        <authorList>
            <person name="Klaysubun C."/>
            <person name="Duangmal K."/>
            <person name="Lipun K."/>
        </authorList>
    </citation>
    <scope>NUCLEOTIDE SEQUENCE [LARGE SCALE GENOMIC DNA]</scope>
    <source>
        <strain evidence="2 3">JCM 11839</strain>
    </source>
</reference>
<accession>A0ABX1RDS4</accession>
<proteinExistence type="predicted"/>
<feature type="domain" description="DUF4142" evidence="1">
    <location>
        <begin position="28"/>
        <end position="161"/>
    </location>
</feature>
<evidence type="ECO:0000259" key="1">
    <source>
        <dbReference type="Pfam" id="PF13628"/>
    </source>
</evidence>
<evidence type="ECO:0000313" key="2">
    <source>
        <dbReference type="EMBL" id="NMH77789.1"/>
    </source>
</evidence>
<dbReference type="RefSeq" id="WP_169395866.1">
    <property type="nucleotide sequence ID" value="NZ_BAAAJH010000013.1"/>
</dbReference>
<dbReference type="Pfam" id="PF13628">
    <property type="entry name" value="DUF4142"/>
    <property type="match status" value="1"/>
</dbReference>
<gene>
    <name evidence="2" type="ORF">HF577_11935</name>
</gene>
<dbReference type="InterPro" id="IPR012347">
    <property type="entry name" value="Ferritin-like"/>
</dbReference>
<name>A0ABX1RDS4_9PSEU</name>
<dbReference type="EMBL" id="JAAXKY010000030">
    <property type="protein sequence ID" value="NMH77789.1"/>
    <property type="molecule type" value="Genomic_DNA"/>
</dbReference>
<dbReference type="Proteomes" id="UP001296706">
    <property type="component" value="Unassembled WGS sequence"/>
</dbReference>
<organism evidence="2 3">
    <name type="scientific">Pseudonocardia xinjiangensis</name>
    <dbReference type="NCBI Taxonomy" id="75289"/>
    <lineage>
        <taxon>Bacteria</taxon>
        <taxon>Bacillati</taxon>
        <taxon>Actinomycetota</taxon>
        <taxon>Actinomycetes</taxon>
        <taxon>Pseudonocardiales</taxon>
        <taxon>Pseudonocardiaceae</taxon>
        <taxon>Pseudonocardia</taxon>
    </lineage>
</organism>
<comment type="caution">
    <text evidence="2">The sequence shown here is derived from an EMBL/GenBank/DDBJ whole genome shotgun (WGS) entry which is preliminary data.</text>
</comment>